<dbReference type="Pfam" id="PF23139">
    <property type="entry name" value="OB_YrrC"/>
    <property type="match status" value="1"/>
</dbReference>
<gene>
    <name evidence="2" type="ORF">LCGC14_2899120</name>
</gene>
<evidence type="ECO:0000313" key="2">
    <source>
        <dbReference type="EMBL" id="KKK72915.1"/>
    </source>
</evidence>
<evidence type="ECO:0000259" key="1">
    <source>
        <dbReference type="Pfam" id="PF23139"/>
    </source>
</evidence>
<sequence length="127" mass="14196">MELSGQIERITFTNEENGFTIAKVKVHGRRDLVTVVGNIVAPTPGKIIKMQGEWVNHPKFGEQFKVAEYKTVIPATVYGIRKYLGSSLIKGVGPVMADRIVNRFGEKTLKIIENDIERLKEVEDAPS</sequence>
<dbReference type="InterPro" id="IPR010994">
    <property type="entry name" value="RuvA_2-like"/>
</dbReference>
<dbReference type="InterPro" id="IPR055446">
    <property type="entry name" value="RecD2_N_OB"/>
</dbReference>
<dbReference type="AlphaFoldDB" id="A0A0F8YGU5"/>
<feature type="domain" description="ATP-dependent RecD2 DNA helicase OB-fold" evidence="1">
    <location>
        <begin position="2"/>
        <end position="74"/>
    </location>
</feature>
<reference evidence="2" key="1">
    <citation type="journal article" date="2015" name="Nature">
        <title>Complex archaea that bridge the gap between prokaryotes and eukaryotes.</title>
        <authorList>
            <person name="Spang A."/>
            <person name="Saw J.H."/>
            <person name="Jorgensen S.L."/>
            <person name="Zaremba-Niedzwiedzka K."/>
            <person name="Martijn J."/>
            <person name="Lind A.E."/>
            <person name="van Eijk R."/>
            <person name="Schleper C."/>
            <person name="Guy L."/>
            <person name="Ettema T.J."/>
        </authorList>
    </citation>
    <scope>NUCLEOTIDE SEQUENCE</scope>
</reference>
<comment type="caution">
    <text evidence="2">The sequence shown here is derived from an EMBL/GenBank/DDBJ whole genome shotgun (WGS) entry which is preliminary data.</text>
</comment>
<dbReference type="SUPFAM" id="SSF47781">
    <property type="entry name" value="RuvA domain 2-like"/>
    <property type="match status" value="1"/>
</dbReference>
<name>A0A0F8YGU5_9ZZZZ</name>
<proteinExistence type="predicted"/>
<dbReference type="Gene3D" id="1.10.150.20">
    <property type="entry name" value="5' to 3' exonuclease, C-terminal subdomain"/>
    <property type="match status" value="1"/>
</dbReference>
<accession>A0A0F8YGU5</accession>
<protein>
    <recommendedName>
        <fullName evidence="1">ATP-dependent RecD2 DNA helicase OB-fold domain-containing protein</fullName>
    </recommendedName>
</protein>
<dbReference type="EMBL" id="LAZR01057018">
    <property type="protein sequence ID" value="KKK72915.1"/>
    <property type="molecule type" value="Genomic_DNA"/>
</dbReference>
<organism evidence="2">
    <name type="scientific">marine sediment metagenome</name>
    <dbReference type="NCBI Taxonomy" id="412755"/>
    <lineage>
        <taxon>unclassified sequences</taxon>
        <taxon>metagenomes</taxon>
        <taxon>ecological metagenomes</taxon>
    </lineage>
</organism>